<dbReference type="GO" id="GO:0005524">
    <property type="term" value="F:ATP binding"/>
    <property type="evidence" value="ECO:0007669"/>
    <property type="project" value="UniProtKB-KW"/>
</dbReference>
<dbReference type="Pfam" id="PF00012">
    <property type="entry name" value="HSP70"/>
    <property type="match status" value="1"/>
</dbReference>
<reference evidence="4" key="1">
    <citation type="submission" date="2022-02" db="EMBL/GenBank/DDBJ databases">
        <authorList>
            <person name="Liu D.D."/>
        </authorList>
    </citation>
    <scope>NUCLEOTIDE SEQUENCE</scope>
</reference>
<gene>
    <name evidence="4" type="primary">HSPA12</name>
</gene>
<dbReference type="EMBL" id="OM803162">
    <property type="protein sequence ID" value="WOS59941.1"/>
    <property type="molecule type" value="mRNA"/>
</dbReference>
<dbReference type="CDD" id="cd10229">
    <property type="entry name" value="ASKHA_NBD_HSP70_HSPA12"/>
    <property type="match status" value="1"/>
</dbReference>
<keyword evidence="2" id="KW-0547">Nucleotide-binding</keyword>
<dbReference type="AlphaFoldDB" id="A0AAU0MUF1"/>
<dbReference type="InterPro" id="IPR043129">
    <property type="entry name" value="ATPase_NBD"/>
</dbReference>
<comment type="similarity">
    <text evidence="1">Belongs to the heat shock protein 70 family.</text>
</comment>
<accession>A0AAU0MUF1</accession>
<dbReference type="Gene3D" id="3.30.420.40">
    <property type="match status" value="2"/>
</dbReference>
<protein>
    <submittedName>
        <fullName evidence="4">Heat shock protein family A member 12 variant X2</fullName>
    </submittedName>
</protein>
<proteinExistence type="evidence at transcript level"/>
<keyword evidence="3" id="KW-0067">ATP-binding</keyword>
<dbReference type="GO" id="GO:0140662">
    <property type="term" value="F:ATP-dependent protein folding chaperone"/>
    <property type="evidence" value="ECO:0007669"/>
    <property type="project" value="InterPro"/>
</dbReference>
<organism evidence="4">
    <name type="scientific">Urechis unicinctus</name>
    <name type="common">Fat innkeeper worm</name>
    <name type="synonym">Chinese penis fish</name>
    <dbReference type="NCBI Taxonomy" id="6432"/>
    <lineage>
        <taxon>Eukaryota</taxon>
        <taxon>Metazoa</taxon>
        <taxon>Spiralia</taxon>
        <taxon>Lophotrochozoa</taxon>
        <taxon>Annelida</taxon>
        <taxon>Polychaeta</taxon>
        <taxon>Echiura</taxon>
        <taxon>Xenopneusta</taxon>
        <taxon>Urechidae</taxon>
        <taxon>Urechis</taxon>
    </lineage>
</organism>
<keyword evidence="4" id="KW-0346">Stress response</keyword>
<dbReference type="PANTHER" id="PTHR14187:SF5">
    <property type="entry name" value="HEAT SHOCK 70 KDA PROTEIN 12A"/>
    <property type="match status" value="1"/>
</dbReference>
<sequence>MAKTDAADELVRLLNALHAHNKGMEEAKAAAAISEPPKDYIMVGAIDFGTTFSGYAFSFKSQKDDIRMFTDWGSGVGLSGCKAPTCVLTNAKGDFEAFGYEAEQKYANLDETEVKKYCFYDRFKMRLHTEKNLGRSTQIKARNGKNRSALEVFSMALRYLKSHLIDAVEKQSSHPISRDHIRWVITVPAIWSDASKQFMREAAFLAGIIKDVESTRLLIALEPEAASLYCRTLDIEHLVTGSYTASVKMAAGVKYLVLDAGGGTLDVTAHQLLGDASGRVRELYQASGGNLGGTQVDKHYVELLEKIFGKDVLDRYRKECAAGWLQFMCTFERIKRSVKTSGTTTTNIPIPFELGETYVEIKGKPLRRGIQDYQKINPGVRFNAGMLCLSNDVMVKLFTPVVKGIVDHMKTLMALSVMEGVTHLMMVGGFSDSPVLQDAIKDALGTRLNIIIPHDASLCVIKGAAIFGHDPSLISTRIARKTYGIEVTQEFDTDIHDINKKEVVDGVPHCMEIFKVLVQKGEEVEIGNTRLFNFTPLRANQTGADIKIYSSDQKSPKYVKENGVSYHGNIHINLSGLGINRLILITVMFGGTEIHVHAKDGSCGADGHFATTRVQFMTE</sequence>
<evidence type="ECO:0000256" key="3">
    <source>
        <dbReference type="ARBA" id="ARBA00022840"/>
    </source>
</evidence>
<dbReference type="Gene3D" id="3.90.640.10">
    <property type="entry name" value="Actin, Chain A, domain 4"/>
    <property type="match status" value="1"/>
</dbReference>
<dbReference type="PANTHER" id="PTHR14187">
    <property type="entry name" value="ALPHA KINASE/ELONGATION FACTOR 2 KINASE"/>
    <property type="match status" value="1"/>
</dbReference>
<dbReference type="SUPFAM" id="SSF53067">
    <property type="entry name" value="Actin-like ATPase domain"/>
    <property type="match status" value="2"/>
</dbReference>
<name>A0AAU0MUF1_UREUN</name>
<dbReference type="InterPro" id="IPR013126">
    <property type="entry name" value="Hsp_70_fam"/>
</dbReference>
<evidence type="ECO:0000256" key="1">
    <source>
        <dbReference type="ARBA" id="ARBA00007381"/>
    </source>
</evidence>
<evidence type="ECO:0000313" key="4">
    <source>
        <dbReference type="EMBL" id="WOS59941.1"/>
    </source>
</evidence>
<evidence type="ECO:0000256" key="2">
    <source>
        <dbReference type="ARBA" id="ARBA00022741"/>
    </source>
</evidence>